<evidence type="ECO:0000256" key="1">
    <source>
        <dbReference type="SAM" id="MobiDB-lite"/>
    </source>
</evidence>
<feature type="compositionally biased region" description="Polar residues" evidence="1">
    <location>
        <begin position="1"/>
        <end position="11"/>
    </location>
</feature>
<evidence type="ECO:0000313" key="3">
    <source>
        <dbReference type="Proteomes" id="UP001596016"/>
    </source>
</evidence>
<comment type="caution">
    <text evidence="2">The sequence shown here is derived from an EMBL/GenBank/DDBJ whole genome shotgun (WGS) entry which is preliminary data.</text>
</comment>
<proteinExistence type="predicted"/>
<dbReference type="RefSeq" id="WP_378229230.1">
    <property type="nucleotide sequence ID" value="NZ_JBHSLL010000026.1"/>
</dbReference>
<dbReference type="EMBL" id="JBHSLL010000026">
    <property type="protein sequence ID" value="MFC5386306.1"/>
    <property type="molecule type" value="Genomic_DNA"/>
</dbReference>
<accession>A0ABW0GYK4</accession>
<sequence length="140" mass="14906">MSTYPTPQKGPTTIAAEMPVGGRTPDTGAPWTVESVPNEKGNRMPTWAVRGPYGATIALPGDHPHNFANARLIAAAPDLLEASLPFAITGWLNEGILKNTRADDLKIKIELEGTTYEPFFVTIGQFRSLSAAIRCATGAA</sequence>
<evidence type="ECO:0000313" key="2">
    <source>
        <dbReference type="EMBL" id="MFC5386306.1"/>
    </source>
</evidence>
<protein>
    <submittedName>
        <fullName evidence="2">Uncharacterized protein</fullName>
    </submittedName>
</protein>
<organism evidence="2 3">
    <name type="scientific">Aquamicrobium segne</name>
    <dbReference type="NCBI Taxonomy" id="469547"/>
    <lineage>
        <taxon>Bacteria</taxon>
        <taxon>Pseudomonadati</taxon>
        <taxon>Pseudomonadota</taxon>
        <taxon>Alphaproteobacteria</taxon>
        <taxon>Hyphomicrobiales</taxon>
        <taxon>Phyllobacteriaceae</taxon>
        <taxon>Aquamicrobium</taxon>
    </lineage>
</organism>
<feature type="region of interest" description="Disordered" evidence="1">
    <location>
        <begin position="1"/>
        <end position="30"/>
    </location>
</feature>
<name>A0ABW0GYK4_9HYPH</name>
<dbReference type="Proteomes" id="UP001596016">
    <property type="component" value="Unassembled WGS sequence"/>
</dbReference>
<gene>
    <name evidence="2" type="ORF">ACFPLB_10045</name>
</gene>
<reference evidence="3" key="1">
    <citation type="journal article" date="2019" name="Int. J. Syst. Evol. Microbiol.">
        <title>The Global Catalogue of Microorganisms (GCM) 10K type strain sequencing project: providing services to taxonomists for standard genome sequencing and annotation.</title>
        <authorList>
            <consortium name="The Broad Institute Genomics Platform"/>
            <consortium name="The Broad Institute Genome Sequencing Center for Infectious Disease"/>
            <person name="Wu L."/>
            <person name="Ma J."/>
        </authorList>
    </citation>
    <scope>NUCLEOTIDE SEQUENCE [LARGE SCALE GENOMIC DNA]</scope>
    <source>
        <strain evidence="3">CGMCC 4.1415</strain>
    </source>
</reference>
<keyword evidence="3" id="KW-1185">Reference proteome</keyword>